<dbReference type="RefSeq" id="WP_196956072.1">
    <property type="nucleotide sequence ID" value="NZ_JADWYK010000010.1"/>
</dbReference>
<feature type="compositionally biased region" description="Low complexity" evidence="1">
    <location>
        <begin position="387"/>
        <end position="408"/>
    </location>
</feature>
<keyword evidence="2" id="KW-0547">Nucleotide-binding</keyword>
<feature type="compositionally biased region" description="Polar residues" evidence="1">
    <location>
        <begin position="409"/>
        <end position="420"/>
    </location>
</feature>
<dbReference type="InterPro" id="IPR027417">
    <property type="entry name" value="P-loop_NTPase"/>
</dbReference>
<dbReference type="GO" id="GO:0005524">
    <property type="term" value="F:ATP binding"/>
    <property type="evidence" value="ECO:0007669"/>
    <property type="project" value="UniProtKB-KW"/>
</dbReference>
<feature type="region of interest" description="Disordered" evidence="1">
    <location>
        <begin position="349"/>
        <end position="433"/>
    </location>
</feature>
<proteinExistence type="predicted"/>
<dbReference type="PANTHER" id="PTHR42957:SF2">
    <property type="entry name" value="HELICASE HERA CENTRAL DOMAIN-CONTAINING PROTEIN"/>
    <property type="match status" value="1"/>
</dbReference>
<dbReference type="InterPro" id="IPR008571">
    <property type="entry name" value="HerA-like"/>
</dbReference>
<keyword evidence="2" id="KW-0067">ATP-binding</keyword>
<keyword evidence="3" id="KW-1185">Reference proteome</keyword>
<dbReference type="SUPFAM" id="SSF52540">
    <property type="entry name" value="P-loop containing nucleoside triphosphate hydrolases"/>
    <property type="match status" value="1"/>
</dbReference>
<dbReference type="Proteomes" id="UP000601099">
    <property type="component" value="Unassembled WGS sequence"/>
</dbReference>
<comment type="caution">
    <text evidence="2">The sequence shown here is derived from an EMBL/GenBank/DDBJ whole genome shotgun (WGS) entry which is preliminary data.</text>
</comment>
<dbReference type="EMBL" id="JADWYK010000010">
    <property type="protein sequence ID" value="MBG8555052.1"/>
    <property type="molecule type" value="Genomic_DNA"/>
</dbReference>
<organism evidence="2 3">
    <name type="scientific">Hymenobacter guriensis</name>
    <dbReference type="NCBI Taxonomy" id="2793065"/>
    <lineage>
        <taxon>Bacteria</taxon>
        <taxon>Pseudomonadati</taxon>
        <taxon>Bacteroidota</taxon>
        <taxon>Cytophagia</taxon>
        <taxon>Cytophagales</taxon>
        <taxon>Hymenobacteraceae</taxon>
        <taxon>Hymenobacter</taxon>
    </lineage>
</organism>
<reference evidence="2 3" key="1">
    <citation type="submission" date="2020-11" db="EMBL/GenBank/DDBJ databases">
        <title>Hymenobacter sp.</title>
        <authorList>
            <person name="Kim M.K."/>
        </authorList>
    </citation>
    <scope>NUCLEOTIDE SEQUENCE [LARGE SCALE GENOMIC DNA]</scope>
    <source>
        <strain evidence="2 3">BT594</strain>
    </source>
</reference>
<protein>
    <submittedName>
        <fullName evidence="2">ATP-binding protein</fullName>
    </submittedName>
</protein>
<evidence type="ECO:0000256" key="1">
    <source>
        <dbReference type="SAM" id="MobiDB-lite"/>
    </source>
</evidence>
<gene>
    <name evidence="2" type="ORF">I5L79_15975</name>
</gene>
<name>A0ABS0L4K3_9BACT</name>
<sequence>MATSFAHLSQFTAACLAGRPTESLPATELQLNSRETVLIDNIHHHSDWVVTFDRHLGPELFDLPVTAGQTPFLLDFIPGKQFLGVSTFLTSKPGAELTHLLAPVVQKLVGSLSTTTVEAQTQLILNDLRAVSGSLVMNLSSQPTENRVTEYAGIALAKRLLEKQGLLRQQFMIPLDLHQHLFRGDETDSKQRADLLLVDVDVRTRTIHFQVVEIKARYKSLNINGWDELCGEMNKQLDNTIDHLRRRFAPEPYSGYTRFDQALRARELSELLLFYAARAKRYGLLTDGESLDLTAFLQALPEQPYQLEFTRRGLVFNLLSPVRVVRHELADDTVFYHVGQSGIQALLDPDSEFNTRRPTPEWHQLPTDLTRRHPSLPDTVPTTTAEVPLARPASPASSAASLVPSPVSQLDSTVAQNSSVPADASPAATAAPEPAVAPISPALVPAPGVVETSTALLDDTSSVAAPAFEIYIGENETSAQYGLLGRTAGGQRIALDLNGTQTISLFGVQGAGKSYSIGTITEMVLQSIPNVNNLPKPLAGVIFHYSQSQDYKPEFTSMVNPNQKPAEVNRLREWYDACPQGIADVMLLVPEAKLAERRAEYPELQVEPLTLSSAELSIADWRFLMGTTGSQALYMKHLNSIMRGLRGQLTLDGLRAGVQNSSLLTTSQRDLALSRLSLAADYIDDSVQLGRLLAPGRLLVVDLRDEFLDQDDALGLFVIMLNIFANVRLPDGQPFNKFIVFDEAHKYMGNEELTDSIVTAIREMRHKGVSLLIASQDPPSLPNAIIELSSAVLVHRFNSPQWLKHVQKSIVQFNKLTPADLAQLGPGEAFLWASRATNKAVTQQPIKIVTRPRVTQHGGSTLKASE</sequence>
<accession>A0ABS0L4K3</accession>
<dbReference type="Gene3D" id="3.40.50.300">
    <property type="entry name" value="P-loop containing nucleotide triphosphate hydrolases"/>
    <property type="match status" value="1"/>
</dbReference>
<evidence type="ECO:0000313" key="3">
    <source>
        <dbReference type="Proteomes" id="UP000601099"/>
    </source>
</evidence>
<dbReference type="PANTHER" id="PTHR42957">
    <property type="entry name" value="HELICASE MJ1565-RELATED"/>
    <property type="match status" value="1"/>
</dbReference>
<evidence type="ECO:0000313" key="2">
    <source>
        <dbReference type="EMBL" id="MBG8555052.1"/>
    </source>
</evidence>
<feature type="compositionally biased region" description="Low complexity" evidence="1">
    <location>
        <begin position="421"/>
        <end position="433"/>
    </location>
</feature>